<evidence type="ECO:0000313" key="1">
    <source>
        <dbReference type="EMBL" id="KAF2762891.1"/>
    </source>
</evidence>
<dbReference type="AlphaFoldDB" id="A0A6A6WL34"/>
<name>A0A6A6WL34_9PEZI</name>
<sequence length="126" mass="13957">MDLEIEDHVNEAAAWNMVVYSLAFIDIRPVPTLGWSTKYDCFRDKAGVVILWFKLGFGAISIHSWILTVGPVATPGAGELDHQGSMPWCKDVAVIGTRAWMQVVHYGPMLKALTRVKGDPWTLASD</sequence>
<accession>A0A6A6WL34</accession>
<reference evidence="1" key="1">
    <citation type="journal article" date="2020" name="Stud. Mycol.">
        <title>101 Dothideomycetes genomes: a test case for predicting lifestyles and emergence of pathogens.</title>
        <authorList>
            <person name="Haridas S."/>
            <person name="Albert R."/>
            <person name="Binder M."/>
            <person name="Bloem J."/>
            <person name="Labutti K."/>
            <person name="Salamov A."/>
            <person name="Andreopoulos B."/>
            <person name="Baker S."/>
            <person name="Barry K."/>
            <person name="Bills G."/>
            <person name="Bluhm B."/>
            <person name="Cannon C."/>
            <person name="Castanera R."/>
            <person name="Culley D."/>
            <person name="Daum C."/>
            <person name="Ezra D."/>
            <person name="Gonzalez J."/>
            <person name="Henrissat B."/>
            <person name="Kuo A."/>
            <person name="Liang C."/>
            <person name="Lipzen A."/>
            <person name="Lutzoni F."/>
            <person name="Magnuson J."/>
            <person name="Mondo S."/>
            <person name="Nolan M."/>
            <person name="Ohm R."/>
            <person name="Pangilinan J."/>
            <person name="Park H.-J."/>
            <person name="Ramirez L."/>
            <person name="Alfaro M."/>
            <person name="Sun H."/>
            <person name="Tritt A."/>
            <person name="Yoshinaga Y."/>
            <person name="Zwiers L.-H."/>
            <person name="Turgeon B."/>
            <person name="Goodwin S."/>
            <person name="Spatafora J."/>
            <person name="Crous P."/>
            <person name="Grigoriev I."/>
        </authorList>
    </citation>
    <scope>NUCLEOTIDE SEQUENCE</scope>
    <source>
        <strain evidence="1">CBS 121739</strain>
    </source>
</reference>
<dbReference type="RefSeq" id="XP_033605342.1">
    <property type="nucleotide sequence ID" value="XM_033745111.1"/>
</dbReference>
<dbReference type="Proteomes" id="UP000799437">
    <property type="component" value="Unassembled WGS sequence"/>
</dbReference>
<proteinExistence type="predicted"/>
<dbReference type="EMBL" id="ML996565">
    <property type="protein sequence ID" value="KAF2762891.1"/>
    <property type="molecule type" value="Genomic_DNA"/>
</dbReference>
<dbReference type="GeneID" id="54486165"/>
<gene>
    <name evidence="1" type="ORF">EJ05DRAFT_481767</name>
</gene>
<protein>
    <submittedName>
        <fullName evidence="1">Uncharacterized protein</fullName>
    </submittedName>
</protein>
<organism evidence="1 2">
    <name type="scientific">Pseudovirgaria hyperparasitica</name>
    <dbReference type="NCBI Taxonomy" id="470096"/>
    <lineage>
        <taxon>Eukaryota</taxon>
        <taxon>Fungi</taxon>
        <taxon>Dikarya</taxon>
        <taxon>Ascomycota</taxon>
        <taxon>Pezizomycotina</taxon>
        <taxon>Dothideomycetes</taxon>
        <taxon>Dothideomycetes incertae sedis</taxon>
        <taxon>Acrospermales</taxon>
        <taxon>Acrospermaceae</taxon>
        <taxon>Pseudovirgaria</taxon>
    </lineage>
</organism>
<keyword evidence="2" id="KW-1185">Reference proteome</keyword>
<evidence type="ECO:0000313" key="2">
    <source>
        <dbReference type="Proteomes" id="UP000799437"/>
    </source>
</evidence>